<feature type="transmembrane region" description="Helical" evidence="6">
    <location>
        <begin position="384"/>
        <end position="406"/>
    </location>
</feature>
<feature type="transmembrane region" description="Helical" evidence="6">
    <location>
        <begin position="258"/>
        <end position="281"/>
    </location>
</feature>
<proteinExistence type="predicted"/>
<dbReference type="Proteomes" id="UP000309133">
    <property type="component" value="Unassembled WGS sequence"/>
</dbReference>
<dbReference type="InterPro" id="IPR036259">
    <property type="entry name" value="MFS_trans_sf"/>
</dbReference>
<feature type="transmembrane region" description="Helical" evidence="6">
    <location>
        <begin position="119"/>
        <end position="139"/>
    </location>
</feature>
<feature type="transmembrane region" description="Helical" evidence="6">
    <location>
        <begin position="347"/>
        <end position="363"/>
    </location>
</feature>
<gene>
    <name evidence="8" type="ORF">E6C64_12515</name>
</gene>
<keyword evidence="5 6" id="KW-0472">Membrane</keyword>
<accession>A0A4S4FGU8</accession>
<evidence type="ECO:0000256" key="6">
    <source>
        <dbReference type="SAM" id="Phobius"/>
    </source>
</evidence>
<dbReference type="GO" id="GO:0022857">
    <property type="term" value="F:transmembrane transporter activity"/>
    <property type="evidence" value="ECO:0007669"/>
    <property type="project" value="InterPro"/>
</dbReference>
<evidence type="ECO:0000256" key="1">
    <source>
        <dbReference type="ARBA" id="ARBA00004651"/>
    </source>
</evidence>
<dbReference type="OrthoDB" id="9768783at2"/>
<dbReference type="PANTHER" id="PTHR23519:SF1">
    <property type="entry name" value="AUTOPHAGY-RELATED PROTEIN 22"/>
    <property type="match status" value="1"/>
</dbReference>
<dbReference type="AlphaFoldDB" id="A0A4S4FGU8"/>
<dbReference type="GO" id="GO:0005886">
    <property type="term" value="C:plasma membrane"/>
    <property type="evidence" value="ECO:0007669"/>
    <property type="project" value="UniProtKB-SubCell"/>
</dbReference>
<dbReference type="SUPFAM" id="SSF103473">
    <property type="entry name" value="MFS general substrate transporter"/>
    <property type="match status" value="1"/>
</dbReference>
<evidence type="ECO:0000256" key="2">
    <source>
        <dbReference type="ARBA" id="ARBA00022448"/>
    </source>
</evidence>
<dbReference type="EMBL" id="SSSM01000005">
    <property type="protein sequence ID" value="THG29510.1"/>
    <property type="molecule type" value="Genomic_DNA"/>
</dbReference>
<dbReference type="Gene3D" id="1.20.1250.20">
    <property type="entry name" value="MFS general substrate transporter like domains"/>
    <property type="match status" value="2"/>
</dbReference>
<keyword evidence="2" id="KW-0813">Transport</keyword>
<keyword evidence="3 6" id="KW-0812">Transmembrane</keyword>
<reference evidence="8 9" key="1">
    <citation type="submission" date="2019-04" db="EMBL/GenBank/DDBJ databases">
        <authorList>
            <person name="Jiang L."/>
        </authorList>
    </citation>
    <scope>NUCLEOTIDE SEQUENCE [LARGE SCALE GENOMIC DNA]</scope>
    <source>
        <strain evidence="8 9">YIM 131853</strain>
    </source>
</reference>
<organism evidence="8 9">
    <name type="scientific">Naasia lichenicola</name>
    <dbReference type="NCBI Taxonomy" id="2565933"/>
    <lineage>
        <taxon>Bacteria</taxon>
        <taxon>Bacillati</taxon>
        <taxon>Actinomycetota</taxon>
        <taxon>Actinomycetes</taxon>
        <taxon>Micrococcales</taxon>
        <taxon>Microbacteriaceae</taxon>
        <taxon>Naasia</taxon>
    </lineage>
</organism>
<feature type="transmembrane region" description="Helical" evidence="6">
    <location>
        <begin position="412"/>
        <end position="431"/>
    </location>
</feature>
<dbReference type="RefSeq" id="WP_136427839.1">
    <property type="nucleotide sequence ID" value="NZ_SSSM01000005.1"/>
</dbReference>
<name>A0A4S4FGU8_9MICO</name>
<evidence type="ECO:0000313" key="9">
    <source>
        <dbReference type="Proteomes" id="UP000309133"/>
    </source>
</evidence>
<feature type="transmembrane region" description="Helical" evidence="6">
    <location>
        <begin position="160"/>
        <end position="180"/>
    </location>
</feature>
<evidence type="ECO:0000256" key="3">
    <source>
        <dbReference type="ARBA" id="ARBA00022692"/>
    </source>
</evidence>
<evidence type="ECO:0000256" key="5">
    <source>
        <dbReference type="ARBA" id="ARBA00023136"/>
    </source>
</evidence>
<dbReference type="InterPro" id="IPR050495">
    <property type="entry name" value="ATG22/LtaA_families"/>
</dbReference>
<comment type="subcellular location">
    <subcellularLocation>
        <location evidence="1">Cell membrane</location>
        <topology evidence="1">Multi-pass membrane protein</topology>
    </subcellularLocation>
</comment>
<feature type="transmembrane region" description="Helical" evidence="6">
    <location>
        <begin position="64"/>
        <end position="82"/>
    </location>
</feature>
<evidence type="ECO:0000256" key="4">
    <source>
        <dbReference type="ARBA" id="ARBA00022989"/>
    </source>
</evidence>
<dbReference type="InterPro" id="IPR020846">
    <property type="entry name" value="MFS_dom"/>
</dbReference>
<comment type="caution">
    <text evidence="8">The sequence shown here is derived from an EMBL/GenBank/DDBJ whole genome shotgun (WGS) entry which is preliminary data.</text>
</comment>
<protein>
    <submittedName>
        <fullName evidence="8">MFS transporter</fullName>
    </submittedName>
</protein>
<feature type="transmembrane region" description="Helical" evidence="6">
    <location>
        <begin position="200"/>
        <end position="218"/>
    </location>
</feature>
<feature type="transmembrane region" description="Helical" evidence="6">
    <location>
        <begin position="293"/>
        <end position="314"/>
    </location>
</feature>
<feature type="transmembrane region" description="Helical" evidence="6">
    <location>
        <begin position="94"/>
        <end position="113"/>
    </location>
</feature>
<dbReference type="PANTHER" id="PTHR23519">
    <property type="entry name" value="AUTOPHAGY-RELATED PROTEIN 22"/>
    <property type="match status" value="1"/>
</dbReference>
<dbReference type="Pfam" id="PF11700">
    <property type="entry name" value="ATG22"/>
    <property type="match status" value="1"/>
</dbReference>
<keyword evidence="9" id="KW-1185">Reference proteome</keyword>
<feature type="transmembrane region" description="Helical" evidence="6">
    <location>
        <begin position="323"/>
        <end position="341"/>
    </location>
</feature>
<feature type="transmembrane region" description="Helical" evidence="6">
    <location>
        <begin position="22"/>
        <end position="44"/>
    </location>
</feature>
<evidence type="ECO:0000259" key="7">
    <source>
        <dbReference type="PROSITE" id="PS50850"/>
    </source>
</evidence>
<sequence>MSRTVAEGLDSPKAEAVPRRRIVAWALWDWGSASFNAVVTTFVFTVYLTSTDGFGGEAFVSAQLGWALAVAGVLVALTAPITGQRSDGSGRRRFWLAVNSAVVVVCIALMYLVEPRPELLWLGLGLLAVGTVFYEFAAVNYNAMLVQVSTPRNIGRISGFGWAMGYFGGIVLLLILYYGFIHPDVGLFGVTSENGQAVRVSMLLAAGWFAIFALPALLSVPEVARTRGVGRARVGILTSYRTLFRDIAALWRSDRNTVWFLIASAVFRDGLTGVFTFGGVLAAGTFGFSAGEVIIFAVAANVVAGISTVVVGALDDRLGPKTVIVAALIGLVVSGTLVFVLSPGGQTVFWIFGLLLCLFVGPAQSASRSFLARVIPPGKEGEVFGLYATTGRAATFIAPTLWALFITIFGSQVFGILGIVLVLLVGLGLLIPVRAVGRASAAALTPKD</sequence>
<keyword evidence="4 6" id="KW-1133">Transmembrane helix</keyword>
<dbReference type="InterPro" id="IPR024671">
    <property type="entry name" value="Atg22-like"/>
</dbReference>
<evidence type="ECO:0000313" key="8">
    <source>
        <dbReference type="EMBL" id="THG29510.1"/>
    </source>
</evidence>
<feature type="domain" description="Major facilitator superfamily (MFS) profile" evidence="7">
    <location>
        <begin position="1"/>
        <end position="436"/>
    </location>
</feature>
<dbReference type="PROSITE" id="PS50850">
    <property type="entry name" value="MFS"/>
    <property type="match status" value="1"/>
</dbReference>